<organism evidence="7 8">
    <name type="scientific">Variibacter gotjawalensis</name>
    <dbReference type="NCBI Taxonomy" id="1333996"/>
    <lineage>
        <taxon>Bacteria</taxon>
        <taxon>Pseudomonadati</taxon>
        <taxon>Pseudomonadota</taxon>
        <taxon>Alphaproteobacteria</taxon>
        <taxon>Hyphomicrobiales</taxon>
        <taxon>Nitrobacteraceae</taxon>
        <taxon>Variibacter</taxon>
    </lineage>
</organism>
<dbReference type="InterPro" id="IPR043147">
    <property type="entry name" value="Penicillin_amidase_A-knob"/>
</dbReference>
<dbReference type="Gene3D" id="1.10.439.10">
    <property type="entry name" value="Penicillin Amidohydrolase, domain 1"/>
    <property type="match status" value="1"/>
</dbReference>
<keyword evidence="8" id="KW-1185">Reference proteome</keyword>
<comment type="cofactor">
    <cofactor evidence="5">
        <name>Ca(2+)</name>
        <dbReference type="ChEBI" id="CHEBI:29108"/>
    </cofactor>
    <text evidence="5">Binds 1 Ca(2+) ion per dimer.</text>
</comment>
<dbReference type="EMBL" id="AP014946">
    <property type="protein sequence ID" value="BAT60565.1"/>
    <property type="molecule type" value="Genomic_DNA"/>
</dbReference>
<feature type="chain" id="PRO_5006615911" evidence="6">
    <location>
        <begin position="29"/>
        <end position="810"/>
    </location>
</feature>
<dbReference type="GO" id="GO:0008953">
    <property type="term" value="F:penicillin amidase activity"/>
    <property type="evidence" value="ECO:0007669"/>
    <property type="project" value="UniProtKB-EC"/>
</dbReference>
<dbReference type="Proteomes" id="UP000236884">
    <property type="component" value="Chromosome"/>
</dbReference>
<keyword evidence="2 7" id="KW-0378">Hydrolase</keyword>
<accession>A0A0S3PX96</accession>
<sequence length="810" mass="88648">MISRTARRSALSTLAATALALTASTALARDVDKVSSETVAVPGLQSPAEIIVDQWGIPHIYAKTERDVYFLQGWNAARDRLWQIDFWRKRGLGRLSASFGPGYVEHDRALRLFLYRGDMNAEWAAYGKGSKASTEAFVAGINAYVARAKAEPKLMPIEFRISGSEPETWTAEDVVRIRSHGLTRNVTSEVARARAACAAGLDSDQLRKKLEPPVKPALPPGLDPCSIPAEVLRDYILATENIPFSRDRTRIGLSAPGAYEERLAALDEDIKHYGSNNWTIAPSRTVSGRPILANDPHRAHGVPSLRYVVHLNAPGLNVIGGGEPALPGVSIGHNGTIAFGLTIFAIDQEDLYVYELDPQNPDRYRYKDGFETMRTVAEEIPVKGEASRKVDLKFTRHGPVIHVDKANNRAFAMRATWFEPGASAYFGSTSYMKAKSWPEFRKAMETWGAPSENQVYADVKGNIGWVAGGHTPVRPNWDGLMPVPGDGRYEWAGLRAGNELPTVFNPKEGYFGTANEMNIPLDHPAIDKKIGFEWSNPSRIQRIKEVFATKKKWTLADAMDLQTDPTTPVGRRIAKLLTGLSSDDPQTTLGLNLVRNWDGRTSADSAAAALAEVWMAKHLGRGVVAATTPEAARSIVGAGDLDAIADLLDKPDARFGSDPQGARNRVLLETLGGAVKEVTEILGSDPANWAWGKLHHAQFEHALSPIADDRTRAQLNVSRLQKAGTAFSPMAATYRNTDFRVTAGASFRMVLDVGRWDESVMVNTPGQSGDPASPFYRNLAPFWAAGAYVPLLYSKPAIEAAAFKRYRLTP</sequence>
<keyword evidence="5" id="KW-0479">Metal-binding</keyword>
<dbReference type="PROSITE" id="PS51318">
    <property type="entry name" value="TAT"/>
    <property type="match status" value="1"/>
</dbReference>
<dbReference type="InterPro" id="IPR029055">
    <property type="entry name" value="Ntn_hydrolases_N"/>
</dbReference>
<reference evidence="7 8" key="1">
    <citation type="submission" date="2015-08" db="EMBL/GenBank/DDBJ databases">
        <title>Investigation of the bacterial diversity of lava forest soil.</title>
        <authorList>
            <person name="Lee J.S."/>
        </authorList>
    </citation>
    <scope>NUCLEOTIDE SEQUENCE [LARGE SCALE GENOMIC DNA]</scope>
    <source>
        <strain evidence="7 8">GJW-30</strain>
    </source>
</reference>
<dbReference type="Gene3D" id="1.10.1400.10">
    <property type="match status" value="1"/>
</dbReference>
<name>A0A0S3PX96_9BRAD</name>
<dbReference type="Pfam" id="PF01804">
    <property type="entry name" value="Penicil_amidase"/>
    <property type="match status" value="1"/>
</dbReference>
<evidence type="ECO:0000256" key="6">
    <source>
        <dbReference type="SAM" id="SignalP"/>
    </source>
</evidence>
<dbReference type="SUPFAM" id="SSF56235">
    <property type="entry name" value="N-terminal nucleophile aminohydrolases (Ntn hydrolases)"/>
    <property type="match status" value="1"/>
</dbReference>
<dbReference type="AlphaFoldDB" id="A0A0S3PX96"/>
<dbReference type="GO" id="GO:0046872">
    <property type="term" value="F:metal ion binding"/>
    <property type="evidence" value="ECO:0007669"/>
    <property type="project" value="UniProtKB-KW"/>
</dbReference>
<evidence type="ECO:0000256" key="3">
    <source>
        <dbReference type="ARBA" id="ARBA00023145"/>
    </source>
</evidence>
<dbReference type="PANTHER" id="PTHR34218:SF4">
    <property type="entry name" value="ACYL-HOMOSERINE LACTONE ACYLASE QUIP"/>
    <property type="match status" value="1"/>
</dbReference>
<dbReference type="PIRSF" id="PIRSF001227">
    <property type="entry name" value="Pen_acylase"/>
    <property type="match status" value="1"/>
</dbReference>
<keyword evidence="3" id="KW-0865">Zymogen</keyword>
<dbReference type="Gene3D" id="2.30.120.10">
    <property type="match status" value="1"/>
</dbReference>
<evidence type="ECO:0000313" key="8">
    <source>
        <dbReference type="Proteomes" id="UP000236884"/>
    </source>
</evidence>
<dbReference type="InterPro" id="IPR002692">
    <property type="entry name" value="S45"/>
</dbReference>
<feature type="active site" description="Nucleophile" evidence="4">
    <location>
        <position position="275"/>
    </location>
</feature>
<evidence type="ECO:0000313" key="7">
    <source>
        <dbReference type="EMBL" id="BAT60565.1"/>
    </source>
</evidence>
<dbReference type="InterPro" id="IPR023343">
    <property type="entry name" value="Penicillin_amidase_dom1"/>
</dbReference>
<dbReference type="KEGG" id="vgo:GJW-30_1_03111"/>
<dbReference type="InterPro" id="IPR006311">
    <property type="entry name" value="TAT_signal"/>
</dbReference>
<proteinExistence type="inferred from homology"/>
<feature type="signal peptide" evidence="6">
    <location>
        <begin position="1"/>
        <end position="28"/>
    </location>
</feature>
<evidence type="ECO:0000256" key="1">
    <source>
        <dbReference type="ARBA" id="ARBA00006586"/>
    </source>
</evidence>
<dbReference type="InterPro" id="IPR014395">
    <property type="entry name" value="Pen/GL7ACA/AHL_acylase"/>
</dbReference>
<dbReference type="RefSeq" id="WP_096356880.1">
    <property type="nucleotide sequence ID" value="NZ_AP014946.1"/>
</dbReference>
<evidence type="ECO:0000256" key="4">
    <source>
        <dbReference type="PIRSR" id="PIRSR001227-1"/>
    </source>
</evidence>
<dbReference type="Gene3D" id="3.60.20.10">
    <property type="entry name" value="Glutamine Phosphoribosylpyrophosphate, subunit 1, domain 1"/>
    <property type="match status" value="1"/>
</dbReference>
<dbReference type="InterPro" id="IPR043146">
    <property type="entry name" value="Penicillin_amidase_N_B-knob"/>
</dbReference>
<feature type="binding site" evidence="5">
    <location>
        <position position="189"/>
    </location>
    <ligand>
        <name>Ca(2+)</name>
        <dbReference type="ChEBI" id="CHEBI:29108"/>
    </ligand>
</feature>
<feature type="binding site" evidence="5">
    <location>
        <position position="347"/>
    </location>
    <ligand>
        <name>Ca(2+)</name>
        <dbReference type="ChEBI" id="CHEBI:29108"/>
    </ligand>
</feature>
<dbReference type="EC" id="3.5.1.11" evidence="7"/>
<gene>
    <name evidence="7" type="primary">acyII</name>
    <name evidence="7" type="ORF">GJW-30_1_03111</name>
</gene>
<evidence type="ECO:0000256" key="5">
    <source>
        <dbReference type="PIRSR" id="PIRSR001227-2"/>
    </source>
</evidence>
<dbReference type="OrthoDB" id="9760084at2"/>
<evidence type="ECO:0000256" key="2">
    <source>
        <dbReference type="ARBA" id="ARBA00022801"/>
    </source>
</evidence>
<keyword evidence="5" id="KW-0106">Calcium</keyword>
<dbReference type="GO" id="GO:0017000">
    <property type="term" value="P:antibiotic biosynthetic process"/>
    <property type="evidence" value="ECO:0007669"/>
    <property type="project" value="InterPro"/>
</dbReference>
<feature type="binding site" evidence="5">
    <location>
        <position position="350"/>
    </location>
    <ligand>
        <name>Ca(2+)</name>
        <dbReference type="ChEBI" id="CHEBI:29108"/>
    </ligand>
</feature>
<comment type="similarity">
    <text evidence="1">Belongs to the peptidase S45 family.</text>
</comment>
<dbReference type="CDD" id="cd03747">
    <property type="entry name" value="Ntn_PGA_like"/>
    <property type="match status" value="1"/>
</dbReference>
<dbReference type="PANTHER" id="PTHR34218">
    <property type="entry name" value="PEPTIDASE S45 PENICILLIN AMIDASE"/>
    <property type="match status" value="1"/>
</dbReference>
<protein>
    <submittedName>
        <fullName evidence="7">Penicillin acylase 2</fullName>
        <ecNumber evidence="7">3.5.1.11</ecNumber>
    </submittedName>
</protein>
<keyword evidence="6" id="KW-0732">Signal</keyword>